<dbReference type="VEuPathDB" id="FungiDB:HpaG810875"/>
<dbReference type="EMBL" id="JH598002">
    <property type="status" value="NOT_ANNOTATED_CDS"/>
    <property type="molecule type" value="Genomic_DNA"/>
</dbReference>
<name>M4BWH4_HYAAE</name>
<dbReference type="OMA" id="FEMACEH"/>
<dbReference type="InParanoid" id="M4BWH4"/>
<proteinExistence type="predicted"/>
<feature type="compositionally biased region" description="Basic and acidic residues" evidence="1">
    <location>
        <begin position="214"/>
        <end position="233"/>
    </location>
</feature>
<dbReference type="Proteomes" id="UP000011713">
    <property type="component" value="Unassembled WGS sequence"/>
</dbReference>
<evidence type="ECO:0000313" key="2">
    <source>
        <dbReference type="EnsemblProtists" id="HpaP810875"/>
    </source>
</evidence>
<dbReference type="EnsemblProtists" id="HpaT810875">
    <property type="protein sequence ID" value="HpaP810875"/>
    <property type="gene ID" value="HpaG810875"/>
</dbReference>
<evidence type="ECO:0000313" key="3">
    <source>
        <dbReference type="Proteomes" id="UP000011713"/>
    </source>
</evidence>
<keyword evidence="3" id="KW-1185">Reference proteome</keyword>
<reference evidence="3" key="1">
    <citation type="journal article" date="2010" name="Science">
        <title>Signatures of adaptation to obligate biotrophy in the Hyaloperonospora arabidopsidis genome.</title>
        <authorList>
            <person name="Baxter L."/>
            <person name="Tripathy S."/>
            <person name="Ishaque N."/>
            <person name="Boot N."/>
            <person name="Cabral A."/>
            <person name="Kemen E."/>
            <person name="Thines M."/>
            <person name="Ah-Fong A."/>
            <person name="Anderson R."/>
            <person name="Badejoko W."/>
            <person name="Bittner-Eddy P."/>
            <person name="Boore J.L."/>
            <person name="Chibucos M.C."/>
            <person name="Coates M."/>
            <person name="Dehal P."/>
            <person name="Delehaunty K."/>
            <person name="Dong S."/>
            <person name="Downton P."/>
            <person name="Dumas B."/>
            <person name="Fabro G."/>
            <person name="Fronick C."/>
            <person name="Fuerstenberg S.I."/>
            <person name="Fulton L."/>
            <person name="Gaulin E."/>
            <person name="Govers F."/>
            <person name="Hughes L."/>
            <person name="Humphray S."/>
            <person name="Jiang R.H."/>
            <person name="Judelson H."/>
            <person name="Kamoun S."/>
            <person name="Kyung K."/>
            <person name="Meijer H."/>
            <person name="Minx P."/>
            <person name="Morris P."/>
            <person name="Nelson J."/>
            <person name="Phuntumart V."/>
            <person name="Qutob D."/>
            <person name="Rehmany A."/>
            <person name="Rougon-Cardoso A."/>
            <person name="Ryden P."/>
            <person name="Torto-Alalibo T."/>
            <person name="Studholme D."/>
            <person name="Wang Y."/>
            <person name="Win J."/>
            <person name="Wood J."/>
            <person name="Clifton S.W."/>
            <person name="Rogers J."/>
            <person name="Van den Ackerveken G."/>
            <person name="Jones J.D."/>
            <person name="McDowell J.M."/>
            <person name="Beynon J."/>
            <person name="Tyler B.M."/>
        </authorList>
    </citation>
    <scope>NUCLEOTIDE SEQUENCE [LARGE SCALE GENOMIC DNA]</scope>
    <source>
        <strain evidence="3">Emoy2</strain>
    </source>
</reference>
<sequence length="328" mass="37283">MSKGAYDRRGCSIAVDVDDAIERIVNDFESRDVALRPDVLRALSAQARLAFETARVRERLCQHPVAMDLINGVVTSQSLVYKTLAETVTVESCSCDYDVKWNVVMATSVCWTLPSPRATGKKRKQLIGAQTRDERKKMYTKYRFERTRRQEKKEGDDGMEVSLVKFSVVVAFGDDDLSPRELVYFEMACEHPYPRSYYEDQHRSVLSDEEEKEEGGGDDRESEKEEKEQVEEKSSDDETFGEEQRDFRFDNDVLADLAEWMQSGKDELDPVDVVGFFMALPVHEDEWLIDERVCAILFQGGTEGDGSDESGSETEEGNRVDAVGRMGL</sequence>
<feature type="compositionally biased region" description="Acidic residues" evidence="1">
    <location>
        <begin position="305"/>
        <end position="315"/>
    </location>
</feature>
<dbReference type="AlphaFoldDB" id="M4BWH4"/>
<dbReference type="eggNOG" id="ENOG502RYFG">
    <property type="taxonomic scope" value="Eukaryota"/>
</dbReference>
<protein>
    <submittedName>
        <fullName evidence="2">Uncharacterized protein</fullName>
    </submittedName>
</protein>
<dbReference type="HOGENOM" id="CLU_044796_0_0_1"/>
<feature type="region of interest" description="Disordered" evidence="1">
    <location>
        <begin position="200"/>
        <end position="245"/>
    </location>
</feature>
<accession>M4BWH4</accession>
<evidence type="ECO:0000256" key="1">
    <source>
        <dbReference type="SAM" id="MobiDB-lite"/>
    </source>
</evidence>
<feature type="region of interest" description="Disordered" evidence="1">
    <location>
        <begin position="300"/>
        <end position="328"/>
    </location>
</feature>
<organism evidence="2 3">
    <name type="scientific">Hyaloperonospora arabidopsidis (strain Emoy2)</name>
    <name type="common">Downy mildew agent</name>
    <name type="synonym">Peronospora arabidopsidis</name>
    <dbReference type="NCBI Taxonomy" id="559515"/>
    <lineage>
        <taxon>Eukaryota</taxon>
        <taxon>Sar</taxon>
        <taxon>Stramenopiles</taxon>
        <taxon>Oomycota</taxon>
        <taxon>Peronosporomycetes</taxon>
        <taxon>Peronosporales</taxon>
        <taxon>Peronosporaceae</taxon>
        <taxon>Hyaloperonospora</taxon>
    </lineage>
</organism>
<reference evidence="2" key="2">
    <citation type="submission" date="2015-06" db="UniProtKB">
        <authorList>
            <consortium name="EnsemblProtists"/>
        </authorList>
    </citation>
    <scope>IDENTIFICATION</scope>
    <source>
        <strain evidence="2">Emoy2</strain>
    </source>
</reference>